<evidence type="ECO:0000256" key="5">
    <source>
        <dbReference type="ARBA" id="ARBA00023145"/>
    </source>
</evidence>
<keyword evidence="5" id="KW-0865">Zymogen</keyword>
<evidence type="ECO:0000256" key="4">
    <source>
        <dbReference type="ARBA" id="ARBA00022807"/>
    </source>
</evidence>
<reference evidence="8" key="1">
    <citation type="submission" date="2021-01" db="EMBL/GenBank/DDBJ databases">
        <authorList>
            <consortium name="Genoscope - CEA"/>
            <person name="William W."/>
        </authorList>
    </citation>
    <scope>NUCLEOTIDE SEQUENCE</scope>
</reference>
<dbReference type="InterPro" id="IPR000169">
    <property type="entry name" value="Pept_cys_AS"/>
</dbReference>
<dbReference type="AlphaFoldDB" id="A0A8S1NKN4"/>
<gene>
    <name evidence="8" type="ORF">PPRIM_AZ9-3.1.T0870068</name>
</gene>
<dbReference type="InterPro" id="IPR025660">
    <property type="entry name" value="Pept_his_AS"/>
</dbReference>
<dbReference type="InterPro" id="IPR013128">
    <property type="entry name" value="Peptidase_C1A"/>
</dbReference>
<organism evidence="8 9">
    <name type="scientific">Paramecium primaurelia</name>
    <dbReference type="NCBI Taxonomy" id="5886"/>
    <lineage>
        <taxon>Eukaryota</taxon>
        <taxon>Sar</taxon>
        <taxon>Alveolata</taxon>
        <taxon>Ciliophora</taxon>
        <taxon>Intramacronucleata</taxon>
        <taxon>Oligohymenophorea</taxon>
        <taxon>Peniculida</taxon>
        <taxon>Parameciidae</taxon>
        <taxon>Paramecium</taxon>
    </lineage>
</organism>
<feature type="domain" description="Peptidase C1A papain C-terminal" evidence="7">
    <location>
        <begin position="71"/>
        <end position="326"/>
    </location>
</feature>
<evidence type="ECO:0000313" key="9">
    <source>
        <dbReference type="Proteomes" id="UP000688137"/>
    </source>
</evidence>
<keyword evidence="9" id="KW-1185">Reference proteome</keyword>
<dbReference type="PANTHER" id="PTHR12411">
    <property type="entry name" value="CYSTEINE PROTEASE FAMILY C1-RELATED"/>
    <property type="match status" value="1"/>
</dbReference>
<name>A0A8S1NKN4_PARPR</name>
<evidence type="ECO:0000256" key="3">
    <source>
        <dbReference type="ARBA" id="ARBA00022801"/>
    </source>
</evidence>
<dbReference type="GO" id="GO:0006508">
    <property type="term" value="P:proteolysis"/>
    <property type="evidence" value="ECO:0007669"/>
    <property type="project" value="UniProtKB-KW"/>
</dbReference>
<dbReference type="InterPro" id="IPR000668">
    <property type="entry name" value="Peptidase_C1A_C"/>
</dbReference>
<keyword evidence="4" id="KW-0788">Thiol protease</keyword>
<dbReference type="PROSITE" id="PS00639">
    <property type="entry name" value="THIOL_PROTEASE_HIS"/>
    <property type="match status" value="1"/>
</dbReference>
<evidence type="ECO:0000256" key="1">
    <source>
        <dbReference type="ARBA" id="ARBA00022670"/>
    </source>
</evidence>
<evidence type="ECO:0000256" key="2">
    <source>
        <dbReference type="ARBA" id="ARBA00022729"/>
    </source>
</evidence>
<dbReference type="SMART" id="SM00645">
    <property type="entry name" value="Pept_C1"/>
    <property type="match status" value="1"/>
</dbReference>
<dbReference type="Pfam" id="PF00112">
    <property type="entry name" value="Peptidase_C1"/>
    <property type="match status" value="1"/>
</dbReference>
<protein>
    <recommendedName>
        <fullName evidence="7">Peptidase C1A papain C-terminal domain-containing protein</fullName>
    </recommendedName>
</protein>
<dbReference type="EMBL" id="CAJJDM010000090">
    <property type="protein sequence ID" value="CAD8090976.1"/>
    <property type="molecule type" value="Genomic_DNA"/>
</dbReference>
<accession>A0A8S1NKN4</accession>
<evidence type="ECO:0000256" key="6">
    <source>
        <dbReference type="ARBA" id="ARBA00023157"/>
    </source>
</evidence>
<evidence type="ECO:0000259" key="7">
    <source>
        <dbReference type="SMART" id="SM00645"/>
    </source>
</evidence>
<dbReference type="OMA" id="PQLAWEY"/>
<dbReference type="PROSITE" id="PS00139">
    <property type="entry name" value="THIOL_PROTEASE_CYS"/>
    <property type="match status" value="1"/>
</dbReference>
<keyword evidence="3" id="KW-0378">Hydrolase</keyword>
<comment type="caution">
    <text evidence="8">The sequence shown here is derived from an EMBL/GenBank/DDBJ whole genome shotgun (WGS) entry which is preliminary data.</text>
</comment>
<keyword evidence="2" id="KW-0732">Signal</keyword>
<dbReference type="FunFam" id="3.90.70.10:FF:000031">
    <property type="entry name" value="Cathepsin B"/>
    <property type="match status" value="1"/>
</dbReference>
<keyword evidence="6" id="KW-1015">Disulfide bond</keyword>
<keyword evidence="1" id="KW-0645">Protease</keyword>
<evidence type="ECO:0000313" key="8">
    <source>
        <dbReference type="EMBL" id="CAD8090976.1"/>
    </source>
</evidence>
<sequence length="327" mass="37009">MIQFICLIISLVSARNPFITAFVNSIKTTWTAVNYERWNDKSEEFYSKFFNVIVDHSDPIQYKYYENLEALPSSFSAYEKWPGCTSIKLIHDQGNCGSCWAVSAVSTMTDRLCIASGQTDKRQISAEDLLSCCGINCGDGCDGGYPMGAWKYFKIEGIVTGGIYNDFTFCKSYSFPPCSHGNNSGKYSKCDEDIFMLSNTPLCTRKCHSQSYRTYEVDKIKSRDNPYQLIRDQEQIKNEIYLNGPVQAVFSVYDDFLSYKSGVYQYTTGSLRGRHAVKIIGWGTENGIPYWEVVNSWNDGWGINGKFKILRGSNHLGIEENVIASII</sequence>
<dbReference type="Proteomes" id="UP000688137">
    <property type="component" value="Unassembled WGS sequence"/>
</dbReference>
<proteinExistence type="predicted"/>
<dbReference type="CDD" id="cd02620">
    <property type="entry name" value="Peptidase_C1A_CathepsinB"/>
    <property type="match status" value="1"/>
</dbReference>
<dbReference type="GO" id="GO:0008234">
    <property type="term" value="F:cysteine-type peptidase activity"/>
    <property type="evidence" value="ECO:0007669"/>
    <property type="project" value="UniProtKB-KW"/>
</dbReference>